<proteinExistence type="inferred from homology"/>
<evidence type="ECO:0000256" key="1">
    <source>
        <dbReference type="ARBA" id="ARBA00006484"/>
    </source>
</evidence>
<dbReference type="Pfam" id="PF13561">
    <property type="entry name" value="adh_short_C2"/>
    <property type="match status" value="1"/>
</dbReference>
<evidence type="ECO:0000256" key="2">
    <source>
        <dbReference type="ARBA" id="ARBA00023002"/>
    </source>
</evidence>
<dbReference type="Proteomes" id="UP001597546">
    <property type="component" value="Unassembled WGS sequence"/>
</dbReference>
<evidence type="ECO:0000313" key="3">
    <source>
        <dbReference type="EMBL" id="MFD2732295.1"/>
    </source>
</evidence>
<dbReference type="InterPro" id="IPR002347">
    <property type="entry name" value="SDR_fam"/>
</dbReference>
<keyword evidence="2" id="KW-0560">Oxidoreductase</keyword>
<reference evidence="4" key="1">
    <citation type="journal article" date="2019" name="Int. J. Syst. Evol. Microbiol.">
        <title>The Global Catalogue of Microorganisms (GCM) 10K type strain sequencing project: providing services to taxonomists for standard genome sequencing and annotation.</title>
        <authorList>
            <consortium name="The Broad Institute Genomics Platform"/>
            <consortium name="The Broad Institute Genome Sequencing Center for Infectious Disease"/>
            <person name="Wu L."/>
            <person name="Ma J."/>
        </authorList>
    </citation>
    <scope>NUCLEOTIDE SEQUENCE [LARGE SCALE GENOMIC DNA]</scope>
    <source>
        <strain evidence="4">KCTC 42456</strain>
    </source>
</reference>
<dbReference type="SUPFAM" id="SSF51735">
    <property type="entry name" value="NAD(P)-binding Rossmann-fold domains"/>
    <property type="match status" value="1"/>
</dbReference>
<protein>
    <submittedName>
        <fullName evidence="3">SDR family oxidoreductase</fullName>
    </submittedName>
</protein>
<name>A0ABW5TSV3_9SPHI</name>
<sequence length="273" mass="28630">MDNKNLFDLTGKVIVVTGGTGVLGSSFVKAISAAGASVAILGRNIDVANERAAEINNNEGKALAVIADVLDEASLIAAKEQILKAFGKIDGLVNGAGGNMPGAVIEPGASVFELDMDSLTKVMNLNLFGTIKPTQIFGAEIAKTGSGSIVNISSMASQRVITKVLGYSIAKSAIDGYTKWFSVELANRYGDKIRMNAIAPGFFLTEQNRNLLTNPDGSYKERGNLVIKQTPFNRFGTADELEGALIWLLSDASKFVTGSIINVDGGFASFGGV</sequence>
<dbReference type="PRINTS" id="PR00081">
    <property type="entry name" value="GDHRDH"/>
</dbReference>
<dbReference type="Gene3D" id="3.40.50.720">
    <property type="entry name" value="NAD(P)-binding Rossmann-like Domain"/>
    <property type="match status" value="1"/>
</dbReference>
<accession>A0ABW5TSV3</accession>
<dbReference type="EMBL" id="JBHULV010000038">
    <property type="protein sequence ID" value="MFD2732295.1"/>
    <property type="molecule type" value="Genomic_DNA"/>
</dbReference>
<dbReference type="InterPro" id="IPR020904">
    <property type="entry name" value="Sc_DH/Rdtase_CS"/>
</dbReference>
<organism evidence="3 4">
    <name type="scientific">Pedobacter alpinus</name>
    <dbReference type="NCBI Taxonomy" id="1590643"/>
    <lineage>
        <taxon>Bacteria</taxon>
        <taxon>Pseudomonadati</taxon>
        <taxon>Bacteroidota</taxon>
        <taxon>Sphingobacteriia</taxon>
        <taxon>Sphingobacteriales</taxon>
        <taxon>Sphingobacteriaceae</taxon>
        <taxon>Pedobacter</taxon>
    </lineage>
</organism>
<comment type="caution">
    <text evidence="3">The sequence shown here is derived from an EMBL/GenBank/DDBJ whole genome shotgun (WGS) entry which is preliminary data.</text>
</comment>
<dbReference type="PANTHER" id="PTHR42760:SF115">
    <property type="entry name" value="3-OXOACYL-[ACYL-CARRIER-PROTEIN] REDUCTASE FABG"/>
    <property type="match status" value="1"/>
</dbReference>
<dbReference type="RefSeq" id="WP_379047659.1">
    <property type="nucleotide sequence ID" value="NZ_JBHSKW010000068.1"/>
</dbReference>
<gene>
    <name evidence="3" type="ORF">ACFSSE_11335</name>
</gene>
<dbReference type="PANTHER" id="PTHR42760">
    <property type="entry name" value="SHORT-CHAIN DEHYDROGENASES/REDUCTASES FAMILY MEMBER"/>
    <property type="match status" value="1"/>
</dbReference>
<comment type="similarity">
    <text evidence="1">Belongs to the short-chain dehydrogenases/reductases (SDR) family.</text>
</comment>
<dbReference type="InterPro" id="IPR036291">
    <property type="entry name" value="NAD(P)-bd_dom_sf"/>
</dbReference>
<dbReference type="PRINTS" id="PR00080">
    <property type="entry name" value="SDRFAMILY"/>
</dbReference>
<dbReference type="PROSITE" id="PS00061">
    <property type="entry name" value="ADH_SHORT"/>
    <property type="match status" value="1"/>
</dbReference>
<evidence type="ECO:0000313" key="4">
    <source>
        <dbReference type="Proteomes" id="UP001597546"/>
    </source>
</evidence>
<dbReference type="NCBIfam" id="NF006132">
    <property type="entry name" value="PRK08277.1"/>
    <property type="match status" value="1"/>
</dbReference>
<keyword evidence="4" id="KW-1185">Reference proteome</keyword>